<proteinExistence type="predicted"/>
<organism evidence="1 2">
    <name type="scientific">Liquorilactobacillus hordei DSM 19519</name>
    <dbReference type="NCBI Taxonomy" id="1423759"/>
    <lineage>
        <taxon>Bacteria</taxon>
        <taxon>Bacillati</taxon>
        <taxon>Bacillota</taxon>
        <taxon>Bacilli</taxon>
        <taxon>Lactobacillales</taxon>
        <taxon>Lactobacillaceae</taxon>
        <taxon>Liquorilactobacillus</taxon>
    </lineage>
</organism>
<dbReference type="STRING" id="1423759.FC92_GL001162"/>
<gene>
    <name evidence="1" type="ORF">FC92_GL001162</name>
</gene>
<accession>A0A0R1MLA2</accession>
<keyword evidence="1" id="KW-0449">Lipoprotein</keyword>
<evidence type="ECO:0000313" key="2">
    <source>
        <dbReference type="Proteomes" id="UP000051448"/>
    </source>
</evidence>
<dbReference type="PATRIC" id="fig|1423759.3.peg.1228"/>
<reference evidence="1 2" key="1">
    <citation type="journal article" date="2015" name="Genome Announc.">
        <title>Expanding the biotechnology potential of lactobacilli through comparative genomics of 213 strains and associated genera.</title>
        <authorList>
            <person name="Sun Z."/>
            <person name="Harris H.M."/>
            <person name="McCann A."/>
            <person name="Guo C."/>
            <person name="Argimon S."/>
            <person name="Zhang W."/>
            <person name="Yang X."/>
            <person name="Jeffery I.B."/>
            <person name="Cooney J.C."/>
            <person name="Kagawa T.F."/>
            <person name="Liu W."/>
            <person name="Song Y."/>
            <person name="Salvetti E."/>
            <person name="Wrobel A."/>
            <person name="Rasinkangas P."/>
            <person name="Parkhill J."/>
            <person name="Rea M.C."/>
            <person name="O'Sullivan O."/>
            <person name="Ritari J."/>
            <person name="Douillard F.P."/>
            <person name="Paul Ross R."/>
            <person name="Yang R."/>
            <person name="Briner A.E."/>
            <person name="Felis G.E."/>
            <person name="de Vos W.M."/>
            <person name="Barrangou R."/>
            <person name="Klaenhammer T.R."/>
            <person name="Caufield P.W."/>
            <person name="Cui Y."/>
            <person name="Zhang H."/>
            <person name="O'Toole P.W."/>
        </authorList>
    </citation>
    <scope>NUCLEOTIDE SEQUENCE [LARGE SCALE GENOMIC DNA]</scope>
    <source>
        <strain evidence="1 2">DSM 19519</strain>
    </source>
</reference>
<comment type="caution">
    <text evidence="1">The sequence shown here is derived from an EMBL/GenBank/DDBJ whole genome shotgun (WGS) entry which is preliminary data.</text>
</comment>
<dbReference type="EMBL" id="AZDX01000031">
    <property type="protein sequence ID" value="KRL06114.1"/>
    <property type="molecule type" value="Genomic_DNA"/>
</dbReference>
<dbReference type="Proteomes" id="UP000051448">
    <property type="component" value="Unassembled WGS sequence"/>
</dbReference>
<dbReference type="AlphaFoldDB" id="A0A0R1MLA2"/>
<sequence>MNWGIFMRKLNIFIIILLMVVVSGCSLQKKEKAVDDNVKATTNKTLQAESKTWTFNQGISSKQTKDQGVSKQITSSVVSKTDALSSWTTSKGQFISSSVNYKRVSLKKWKQNMLKNYIKSAQKSIHLMSVAQVNDSLKKLGSDIRVRKLSDLVFLETKTNGMTLPEAFVAKGHHLYSINIQYVDTKQTITIARGQSFTDTSTKKATSQISLNKLNGTWIAPETTTSSSDTGKIMIEDGYMYQHRYNSYERSAIQKLSSYSLISLNQNITYAAQKVNAANAGYQLTQKAVASGDSLGYLYLFVNENQLVRIGQGTTTTYKKTSTLVAASDLPQDDITTFEEMDQKHPGETASTITVDASAPVVGMSNSIKYLTATDAGQIIDNIVIN</sequence>
<keyword evidence="2" id="KW-1185">Reference proteome</keyword>
<name>A0A0R1MLA2_9LACO</name>
<protein>
    <submittedName>
        <fullName evidence="1">Lipoprotein</fullName>
    </submittedName>
</protein>
<evidence type="ECO:0000313" key="1">
    <source>
        <dbReference type="EMBL" id="KRL06114.1"/>
    </source>
</evidence>